<proteinExistence type="inferred from homology"/>
<dbReference type="EMBL" id="JARRAG010000001">
    <property type="protein sequence ID" value="MDG3003560.1"/>
    <property type="molecule type" value="Genomic_DNA"/>
</dbReference>
<feature type="transmembrane region" description="Helical" evidence="8">
    <location>
        <begin position="33"/>
        <end position="51"/>
    </location>
</feature>
<feature type="transmembrane region" description="Helical" evidence="8">
    <location>
        <begin position="7"/>
        <end position="27"/>
    </location>
</feature>
<comment type="similarity">
    <text evidence="2">Belongs to the autoinducer-2 exporter (AI-2E) (TC 2.A.86) family.</text>
</comment>
<evidence type="ECO:0000256" key="1">
    <source>
        <dbReference type="ARBA" id="ARBA00004651"/>
    </source>
</evidence>
<dbReference type="InterPro" id="IPR002549">
    <property type="entry name" value="AI-2E-like"/>
</dbReference>
<evidence type="ECO:0000256" key="6">
    <source>
        <dbReference type="ARBA" id="ARBA00022989"/>
    </source>
</evidence>
<feature type="transmembrane region" description="Helical" evidence="8">
    <location>
        <begin position="304"/>
        <end position="323"/>
    </location>
</feature>
<keyword evidence="10" id="KW-1185">Reference proteome</keyword>
<keyword evidence="4" id="KW-1003">Cell membrane</keyword>
<dbReference type="PANTHER" id="PTHR21716:SF53">
    <property type="entry name" value="PERMEASE PERM-RELATED"/>
    <property type="match status" value="1"/>
</dbReference>
<evidence type="ECO:0000256" key="4">
    <source>
        <dbReference type="ARBA" id="ARBA00022475"/>
    </source>
</evidence>
<feature type="transmembrane region" description="Helical" evidence="8">
    <location>
        <begin position="210"/>
        <end position="237"/>
    </location>
</feature>
<evidence type="ECO:0000256" key="3">
    <source>
        <dbReference type="ARBA" id="ARBA00022448"/>
    </source>
</evidence>
<feature type="transmembrane region" description="Helical" evidence="8">
    <location>
        <begin position="148"/>
        <end position="167"/>
    </location>
</feature>
<evidence type="ECO:0000256" key="8">
    <source>
        <dbReference type="SAM" id="Phobius"/>
    </source>
</evidence>
<sequence length="388" mass="41447">MDRAAKYAASSQVVLAVLGVVAALYLLKPIVAPVAFALMLASIFSPLAAFFRRRLPYGPFGVLAVFLMIVLGALYLASLTAESLIQAANTLPTDIERLAGQVSRRITDLIRDQPSLRVILPEPGTIDRLGDTNRALLIEKLSVGLTDVTAWVVQGFIVLVLVIFLLIESEMLTTKVLRFFARTPESGRNARSILDQVTRKVRAYLIARTIINLGVGLVVALGLWFLGVNFALSLGLFAAVTNYIPYIGQLAGGALPTLIALGQTGSLGDALIVAAMYLAVLGVEGYVVTPMVMGKSLDLNGTTVLIACLFWGYLWGLSGLILAMPITATLKIVCQTVPELNRWAELMSVDWRSPQYISVTTEDDLDALAKAAATSPAGKPDGVGSGRS</sequence>
<accession>A0ABT6F7K5</accession>
<evidence type="ECO:0000313" key="10">
    <source>
        <dbReference type="Proteomes" id="UP001216907"/>
    </source>
</evidence>
<name>A0ABT6F7K5_9BACT</name>
<dbReference type="RefSeq" id="WP_277859910.1">
    <property type="nucleotide sequence ID" value="NZ_JARRAG010000001.1"/>
</dbReference>
<evidence type="ECO:0000256" key="7">
    <source>
        <dbReference type="ARBA" id="ARBA00023136"/>
    </source>
</evidence>
<evidence type="ECO:0000256" key="5">
    <source>
        <dbReference type="ARBA" id="ARBA00022692"/>
    </source>
</evidence>
<keyword evidence="7 8" id="KW-0472">Membrane</keyword>
<gene>
    <name evidence="9" type="ORF">PZE19_07260</name>
</gene>
<reference evidence="9 10" key="1">
    <citation type="submission" date="2023-03" db="EMBL/GenBank/DDBJ databases">
        <title>Paludisphaera mucosa sp. nov. a novel planctomycete from northern fen.</title>
        <authorList>
            <person name="Ivanova A."/>
        </authorList>
    </citation>
    <scope>NUCLEOTIDE SEQUENCE [LARGE SCALE GENOMIC DNA]</scope>
    <source>
        <strain evidence="9 10">Pla2</strain>
    </source>
</reference>
<evidence type="ECO:0000256" key="2">
    <source>
        <dbReference type="ARBA" id="ARBA00009773"/>
    </source>
</evidence>
<keyword evidence="5 8" id="KW-0812">Transmembrane</keyword>
<evidence type="ECO:0000313" key="9">
    <source>
        <dbReference type="EMBL" id="MDG3003560.1"/>
    </source>
</evidence>
<dbReference type="Proteomes" id="UP001216907">
    <property type="component" value="Unassembled WGS sequence"/>
</dbReference>
<dbReference type="Pfam" id="PF01594">
    <property type="entry name" value="AI-2E_transport"/>
    <property type="match status" value="1"/>
</dbReference>
<comment type="caution">
    <text evidence="9">The sequence shown here is derived from an EMBL/GenBank/DDBJ whole genome shotgun (WGS) entry which is preliminary data.</text>
</comment>
<feature type="transmembrane region" description="Helical" evidence="8">
    <location>
        <begin position="270"/>
        <end position="292"/>
    </location>
</feature>
<dbReference type="PANTHER" id="PTHR21716">
    <property type="entry name" value="TRANSMEMBRANE PROTEIN"/>
    <property type="match status" value="1"/>
</dbReference>
<feature type="transmembrane region" description="Helical" evidence="8">
    <location>
        <begin position="243"/>
        <end position="261"/>
    </location>
</feature>
<keyword evidence="6 8" id="KW-1133">Transmembrane helix</keyword>
<keyword evidence="3" id="KW-0813">Transport</keyword>
<organism evidence="9 10">
    <name type="scientific">Paludisphaera mucosa</name>
    <dbReference type="NCBI Taxonomy" id="3030827"/>
    <lineage>
        <taxon>Bacteria</taxon>
        <taxon>Pseudomonadati</taxon>
        <taxon>Planctomycetota</taxon>
        <taxon>Planctomycetia</taxon>
        <taxon>Isosphaerales</taxon>
        <taxon>Isosphaeraceae</taxon>
        <taxon>Paludisphaera</taxon>
    </lineage>
</organism>
<protein>
    <submittedName>
        <fullName evidence="9">AI-2E family transporter</fullName>
    </submittedName>
</protein>
<feature type="transmembrane region" description="Helical" evidence="8">
    <location>
        <begin position="58"/>
        <end position="77"/>
    </location>
</feature>
<comment type="subcellular location">
    <subcellularLocation>
        <location evidence="1">Cell membrane</location>
        <topology evidence="1">Multi-pass membrane protein</topology>
    </subcellularLocation>
</comment>